<protein>
    <submittedName>
        <fullName evidence="2">Uncharacterized protein</fullName>
    </submittedName>
</protein>
<dbReference type="RefSeq" id="WP_191839112.1">
    <property type="nucleotide sequence ID" value="NZ_BAAALB010000006.1"/>
</dbReference>
<organism evidence="2 3">
    <name type="scientific">Catellatospora chokoriensis</name>
    <dbReference type="NCBI Taxonomy" id="310353"/>
    <lineage>
        <taxon>Bacteria</taxon>
        <taxon>Bacillati</taxon>
        <taxon>Actinomycetota</taxon>
        <taxon>Actinomycetes</taxon>
        <taxon>Micromonosporales</taxon>
        <taxon>Micromonosporaceae</taxon>
        <taxon>Catellatospora</taxon>
    </lineage>
</organism>
<evidence type="ECO:0000313" key="3">
    <source>
        <dbReference type="Proteomes" id="UP000619293"/>
    </source>
</evidence>
<feature type="region of interest" description="Disordered" evidence="1">
    <location>
        <begin position="69"/>
        <end position="94"/>
    </location>
</feature>
<dbReference type="Proteomes" id="UP000619293">
    <property type="component" value="Unassembled WGS sequence"/>
</dbReference>
<name>A0A8J3K2H5_9ACTN</name>
<comment type="caution">
    <text evidence="2">The sequence shown here is derived from an EMBL/GenBank/DDBJ whole genome shotgun (WGS) entry which is preliminary data.</text>
</comment>
<dbReference type="EMBL" id="BONG01000030">
    <property type="protein sequence ID" value="GIF91237.1"/>
    <property type="molecule type" value="Genomic_DNA"/>
</dbReference>
<reference evidence="2 3" key="1">
    <citation type="submission" date="2021-01" db="EMBL/GenBank/DDBJ databases">
        <title>Whole genome shotgun sequence of Catellatospora chokoriensis NBRC 107358.</title>
        <authorList>
            <person name="Komaki H."/>
            <person name="Tamura T."/>
        </authorList>
    </citation>
    <scope>NUCLEOTIDE SEQUENCE [LARGE SCALE GENOMIC DNA]</scope>
    <source>
        <strain evidence="2 3">NBRC 107358</strain>
    </source>
</reference>
<evidence type="ECO:0000313" key="2">
    <source>
        <dbReference type="EMBL" id="GIF91237.1"/>
    </source>
</evidence>
<accession>A0A8J3K2H5</accession>
<dbReference type="AlphaFoldDB" id="A0A8J3K2H5"/>
<gene>
    <name evidence="2" type="ORF">Cch02nite_46810</name>
</gene>
<proteinExistence type="predicted"/>
<evidence type="ECO:0000256" key="1">
    <source>
        <dbReference type="SAM" id="MobiDB-lite"/>
    </source>
</evidence>
<keyword evidence="3" id="KW-1185">Reference proteome</keyword>
<sequence>MTTVYLELGTKRIFACALEWPGWCRSGRDAERALAALTSYAERYAVVAQQAKIPFEPGDVRVVERVRGGTTTDFGAPEQPASADFGPRDHETAQRQAALVRASWDVFADVAAVTPAELRKGPRGGGRDRDRMIDHVIAAEASYARRIGVKHPAPAAGDTAALAALRADILDVLASPSDGTPPPRGGWPPAYAARRIAWHVLDHAWEMQDRATP</sequence>